<dbReference type="Gene3D" id="1.10.530.40">
    <property type="match status" value="1"/>
</dbReference>
<dbReference type="Proteomes" id="UP000294215">
    <property type="component" value="Unassembled WGS sequence"/>
</dbReference>
<dbReference type="AlphaFoldDB" id="A0AB38I2J7"/>
<dbReference type="InterPro" id="IPR023346">
    <property type="entry name" value="Lysozyme-like_dom_sf"/>
</dbReference>
<dbReference type="InterPro" id="IPR023347">
    <property type="entry name" value="Lysozyme_dom_sf"/>
</dbReference>
<dbReference type="GO" id="GO:0003796">
    <property type="term" value="F:lysozyme activity"/>
    <property type="evidence" value="ECO:0007669"/>
    <property type="project" value="UniProtKB-EC"/>
</dbReference>
<protein>
    <recommendedName>
        <fullName evidence="3">Lysozyme</fullName>
        <ecNumber evidence="3">3.2.1.17</ecNumber>
    </recommendedName>
</protein>
<name>A0AB38I2J7_9HYPH</name>
<dbReference type="SUPFAM" id="SSF53955">
    <property type="entry name" value="Lysozyme-like"/>
    <property type="match status" value="1"/>
</dbReference>
<comment type="similarity">
    <text evidence="3">Belongs to the glycosyl hydrolase 24 family.</text>
</comment>
<comment type="catalytic activity">
    <reaction evidence="3">
        <text>Hydrolysis of (1-&gt;4)-beta-linkages between N-acetylmuramic acid and N-acetyl-D-glucosamine residues in a peptidoglycan and between N-acetyl-D-glucosamine residues in chitodextrins.</text>
        <dbReference type="EC" id="3.2.1.17"/>
    </reaction>
</comment>
<accession>A0AB38I2J7</accession>
<dbReference type="InterPro" id="IPR051018">
    <property type="entry name" value="Bacteriophage_GH24"/>
</dbReference>
<dbReference type="InterPro" id="IPR002196">
    <property type="entry name" value="Glyco_hydro_24"/>
</dbReference>
<keyword evidence="3" id="KW-0378">Hydrolase</keyword>
<evidence type="ECO:0000256" key="3">
    <source>
        <dbReference type="RuleBase" id="RU003788"/>
    </source>
</evidence>
<dbReference type="GO" id="GO:0009253">
    <property type="term" value="P:peptidoglycan catabolic process"/>
    <property type="evidence" value="ECO:0007669"/>
    <property type="project" value="InterPro"/>
</dbReference>
<dbReference type="Pfam" id="PF00959">
    <property type="entry name" value="Phage_lysozyme"/>
    <property type="match status" value="1"/>
</dbReference>
<dbReference type="PANTHER" id="PTHR38107:SF4">
    <property type="entry name" value="LYSOZYME"/>
    <property type="match status" value="1"/>
</dbReference>
<dbReference type="PANTHER" id="PTHR38107">
    <property type="match status" value="1"/>
</dbReference>
<dbReference type="GO" id="GO:0031640">
    <property type="term" value="P:killing of cells of another organism"/>
    <property type="evidence" value="ECO:0007669"/>
    <property type="project" value="UniProtKB-KW"/>
</dbReference>
<evidence type="ECO:0000313" key="5">
    <source>
        <dbReference type="Proteomes" id="UP000294215"/>
    </source>
</evidence>
<keyword evidence="2 3" id="KW-0081">Bacteriolytic enzyme</keyword>
<keyword evidence="3" id="KW-0326">Glycosidase</keyword>
<sequence>MPFVSRSVDGAINGLFEQPQEGRAEEFLPNGDPDVIAFENAPLRVSSVSARQFRLMLRRAGLIDPVKAWVPDARFVALTSFAYNVGVKAACGSSAVRLINQGRAAEGCEALLKWNRAAGIVFPGLTRRRQKERQFCLEGI</sequence>
<evidence type="ECO:0000256" key="2">
    <source>
        <dbReference type="ARBA" id="ARBA00022638"/>
    </source>
</evidence>
<dbReference type="RefSeq" id="WP_018485185.1">
    <property type="nucleotide sequence ID" value="NZ_SIMR01000001.1"/>
</dbReference>
<dbReference type="EMBL" id="SIMR01000001">
    <property type="protein sequence ID" value="TBC14989.1"/>
    <property type="molecule type" value="Genomic_DNA"/>
</dbReference>
<dbReference type="GO" id="GO:0016998">
    <property type="term" value="P:cell wall macromolecule catabolic process"/>
    <property type="evidence" value="ECO:0007669"/>
    <property type="project" value="InterPro"/>
</dbReference>
<keyword evidence="1 3" id="KW-0929">Antimicrobial</keyword>
<dbReference type="EC" id="3.2.1.17" evidence="3"/>
<gene>
    <name evidence="4" type="ORF">ELH40_08665</name>
</gene>
<organism evidence="4 5">
    <name type="scientific">Rhizobium ruizarguesonis</name>
    <dbReference type="NCBI Taxonomy" id="2081791"/>
    <lineage>
        <taxon>Bacteria</taxon>
        <taxon>Pseudomonadati</taxon>
        <taxon>Pseudomonadota</taxon>
        <taxon>Alphaproteobacteria</taxon>
        <taxon>Hyphomicrobiales</taxon>
        <taxon>Rhizobiaceae</taxon>
        <taxon>Rhizobium/Agrobacterium group</taxon>
        <taxon>Rhizobium</taxon>
    </lineage>
</organism>
<dbReference type="GO" id="GO:0042742">
    <property type="term" value="P:defense response to bacterium"/>
    <property type="evidence" value="ECO:0007669"/>
    <property type="project" value="UniProtKB-KW"/>
</dbReference>
<proteinExistence type="inferred from homology"/>
<comment type="caution">
    <text evidence="4">The sequence shown here is derived from an EMBL/GenBank/DDBJ whole genome shotgun (WGS) entry which is preliminary data.</text>
</comment>
<evidence type="ECO:0000256" key="1">
    <source>
        <dbReference type="ARBA" id="ARBA00022529"/>
    </source>
</evidence>
<evidence type="ECO:0000313" key="4">
    <source>
        <dbReference type="EMBL" id="TBC14989.1"/>
    </source>
</evidence>
<reference evidence="4 5" key="1">
    <citation type="submission" date="2019-02" db="EMBL/GenBank/DDBJ databases">
        <title>The genomic architecture of introgression among sibling species of bacteria.</title>
        <authorList>
            <person name="Cavassim M.I.A."/>
            <person name="Moeskjaer S."/>
            <person name="Moslemi C."/>
            <person name="Fields B."/>
            <person name="Bachmann A."/>
            <person name="Vilhjalmsson B."/>
            <person name="Schierup M.H."/>
            <person name="Young J.P.W."/>
            <person name="Andersen S.U."/>
        </authorList>
    </citation>
    <scope>NUCLEOTIDE SEQUENCE [LARGE SCALE GENOMIC DNA]</scope>
    <source>
        <strain evidence="4 5">SM92</strain>
    </source>
</reference>